<dbReference type="Gene3D" id="3.20.20.140">
    <property type="entry name" value="Metal-dependent hydrolases"/>
    <property type="match status" value="1"/>
</dbReference>
<protein>
    <submittedName>
        <fullName evidence="5">Hydrolase</fullName>
    </submittedName>
</protein>
<feature type="binding site" evidence="4">
    <location>
        <position position="7"/>
    </location>
    <ligand>
        <name>a divalent metal cation</name>
        <dbReference type="ChEBI" id="CHEBI:60240"/>
        <label>1</label>
    </ligand>
</feature>
<dbReference type="EMBL" id="JXXZ01000010">
    <property type="protein sequence ID" value="KJY98358.1"/>
    <property type="molecule type" value="Genomic_DNA"/>
</dbReference>
<dbReference type="PANTHER" id="PTHR46124">
    <property type="entry name" value="D-AMINOACYL-TRNA DEACYLASE"/>
    <property type="match status" value="1"/>
</dbReference>
<dbReference type="GO" id="GO:0046872">
    <property type="term" value="F:metal ion binding"/>
    <property type="evidence" value="ECO:0007669"/>
    <property type="project" value="UniProtKB-KW"/>
</dbReference>
<feature type="binding site" evidence="4">
    <location>
        <position position="129"/>
    </location>
    <ligand>
        <name>a divalent metal cation</name>
        <dbReference type="ChEBI" id="CHEBI:60240"/>
        <label>2</label>
    </ligand>
</feature>
<dbReference type="GO" id="GO:0016788">
    <property type="term" value="F:hydrolase activity, acting on ester bonds"/>
    <property type="evidence" value="ECO:0007669"/>
    <property type="project" value="InterPro"/>
</dbReference>
<gene>
    <name evidence="5" type="ORF">TW72_11430</name>
</gene>
<name>A0A0F4PTI5_9GAMM</name>
<dbReference type="OrthoDB" id="9810005at2"/>
<dbReference type="PIRSF" id="PIRSF005902">
    <property type="entry name" value="DNase_TatD"/>
    <property type="match status" value="1"/>
</dbReference>
<dbReference type="RefSeq" id="WP_045980484.1">
    <property type="nucleotide sequence ID" value="NZ_JXXY01000020.1"/>
</dbReference>
<evidence type="ECO:0000256" key="3">
    <source>
        <dbReference type="ARBA" id="ARBA00022801"/>
    </source>
</evidence>
<dbReference type="InterPro" id="IPR032466">
    <property type="entry name" value="Metal_Hydrolase"/>
</dbReference>
<evidence type="ECO:0000256" key="2">
    <source>
        <dbReference type="ARBA" id="ARBA00022723"/>
    </source>
</evidence>
<accession>A0A0F4PTI5</accession>
<dbReference type="SUPFAM" id="SSF51556">
    <property type="entry name" value="Metallo-dependent hydrolases"/>
    <property type="match status" value="1"/>
</dbReference>
<dbReference type="InterPro" id="IPR018228">
    <property type="entry name" value="DNase_TatD-rel_CS"/>
</dbReference>
<dbReference type="FunFam" id="3.20.20.140:FF:000005">
    <property type="entry name" value="TatD family hydrolase"/>
    <property type="match status" value="1"/>
</dbReference>
<keyword evidence="6" id="KW-1185">Reference proteome</keyword>
<sequence>MRFIDSHCHLDFSEFNGQREAIIANAQALGVEQFIVPGISLAQSQQLLDFSQHHGPIHIGAGLHPYFLSQHASEHIVGLGELATAHKHRWCAIGECGLDRSIGEMDKQVALFEAQIALANELALPLIVHHRQSHDLIAASFKRCRPRYGGVIHAFSGSEQVAKYYIKLGFKLGVGGTITYARSVKTQQALRSVAIEHLLLESDAPSMPLCGYQGQINTPERIPQVFIALARLLQCQDLSALSEQLYFNCLAFLRK</sequence>
<keyword evidence="2 4" id="KW-0479">Metal-binding</keyword>
<dbReference type="PROSITE" id="PS01137">
    <property type="entry name" value="TATD_1"/>
    <property type="match status" value="1"/>
</dbReference>
<dbReference type="CDD" id="cd01310">
    <property type="entry name" value="TatD_DNAse"/>
    <property type="match status" value="1"/>
</dbReference>
<keyword evidence="3 5" id="KW-0378">Hydrolase</keyword>
<feature type="binding site" evidence="4">
    <location>
        <position position="203"/>
    </location>
    <ligand>
        <name>a divalent metal cation</name>
        <dbReference type="ChEBI" id="CHEBI:60240"/>
        <label>1</label>
    </ligand>
</feature>
<dbReference type="PATRIC" id="fig|151081.8.peg.3500"/>
<feature type="binding site" evidence="4">
    <location>
        <position position="153"/>
    </location>
    <ligand>
        <name>a divalent metal cation</name>
        <dbReference type="ChEBI" id="CHEBI:60240"/>
        <label>2</label>
    </ligand>
</feature>
<dbReference type="Pfam" id="PF01026">
    <property type="entry name" value="TatD_DNase"/>
    <property type="match status" value="1"/>
</dbReference>
<proteinExistence type="inferred from homology"/>
<dbReference type="GeneID" id="58229104"/>
<evidence type="ECO:0000256" key="4">
    <source>
        <dbReference type="PIRSR" id="PIRSR005902-1"/>
    </source>
</evidence>
<evidence type="ECO:0000313" key="6">
    <source>
        <dbReference type="Proteomes" id="UP000033664"/>
    </source>
</evidence>
<dbReference type="Proteomes" id="UP000033664">
    <property type="component" value="Unassembled WGS sequence"/>
</dbReference>
<comment type="similarity">
    <text evidence="1">Belongs to the metallo-dependent hydrolases superfamily. TatD-type hydrolase family.</text>
</comment>
<dbReference type="InterPro" id="IPR001130">
    <property type="entry name" value="TatD-like"/>
</dbReference>
<organism evidence="5 6">
    <name type="scientific">Pseudoalteromonas ruthenica</name>
    <dbReference type="NCBI Taxonomy" id="151081"/>
    <lineage>
        <taxon>Bacteria</taxon>
        <taxon>Pseudomonadati</taxon>
        <taxon>Pseudomonadota</taxon>
        <taxon>Gammaproteobacteria</taxon>
        <taxon>Alteromonadales</taxon>
        <taxon>Pseudoalteromonadaceae</taxon>
        <taxon>Pseudoalteromonas</taxon>
    </lineage>
</organism>
<dbReference type="eggNOG" id="COG0084">
    <property type="taxonomic scope" value="Bacteria"/>
</dbReference>
<evidence type="ECO:0000256" key="1">
    <source>
        <dbReference type="ARBA" id="ARBA00009275"/>
    </source>
</evidence>
<reference evidence="5 6" key="1">
    <citation type="journal article" date="2015" name="BMC Genomics">
        <title>Genome mining reveals unlocked bioactive potential of marine Gram-negative bacteria.</title>
        <authorList>
            <person name="Machado H."/>
            <person name="Sonnenschein E.C."/>
            <person name="Melchiorsen J."/>
            <person name="Gram L."/>
        </authorList>
    </citation>
    <scope>NUCLEOTIDE SEQUENCE [LARGE SCALE GENOMIC DNA]</scope>
    <source>
        <strain evidence="5 6">S3137</strain>
    </source>
</reference>
<dbReference type="AlphaFoldDB" id="A0A0F4PTI5"/>
<feature type="binding site" evidence="4">
    <location>
        <position position="9"/>
    </location>
    <ligand>
        <name>a divalent metal cation</name>
        <dbReference type="ChEBI" id="CHEBI:60240"/>
        <label>1</label>
    </ligand>
</feature>
<dbReference type="GO" id="GO:0005829">
    <property type="term" value="C:cytosol"/>
    <property type="evidence" value="ECO:0007669"/>
    <property type="project" value="TreeGrafter"/>
</dbReference>
<evidence type="ECO:0000313" key="5">
    <source>
        <dbReference type="EMBL" id="KJY98358.1"/>
    </source>
</evidence>
<comment type="caution">
    <text evidence="5">The sequence shown here is derived from an EMBL/GenBank/DDBJ whole genome shotgun (WGS) entry which is preliminary data.</text>
</comment>
<dbReference type="PANTHER" id="PTHR46124:SF3">
    <property type="entry name" value="HYDROLASE"/>
    <property type="match status" value="1"/>
</dbReference>
<feature type="binding site" evidence="4">
    <location>
        <position position="95"/>
    </location>
    <ligand>
        <name>a divalent metal cation</name>
        <dbReference type="ChEBI" id="CHEBI:60240"/>
        <label>1</label>
    </ligand>
</feature>